<evidence type="ECO:0000313" key="4">
    <source>
        <dbReference type="Proteomes" id="UP000053477"/>
    </source>
</evidence>
<proteinExistence type="predicted"/>
<evidence type="ECO:0000256" key="2">
    <source>
        <dbReference type="SAM" id="Phobius"/>
    </source>
</evidence>
<keyword evidence="4" id="KW-1185">Reference proteome</keyword>
<reference evidence="3 4" key="1">
    <citation type="submission" date="2015-04" db="EMBL/GenBank/DDBJ databases">
        <title>Complete genome sequence of Schizopora paradoxa KUC8140, a cosmopolitan wood degrader in East Asia.</title>
        <authorList>
            <consortium name="DOE Joint Genome Institute"/>
            <person name="Min B."/>
            <person name="Park H."/>
            <person name="Jang Y."/>
            <person name="Kim J.-J."/>
            <person name="Kim K.H."/>
            <person name="Pangilinan J."/>
            <person name="Lipzen A."/>
            <person name="Riley R."/>
            <person name="Grigoriev I.V."/>
            <person name="Spatafora J.W."/>
            <person name="Choi I.-G."/>
        </authorList>
    </citation>
    <scope>NUCLEOTIDE SEQUENCE [LARGE SCALE GENOMIC DNA]</scope>
    <source>
        <strain evidence="3 4">KUC8140</strain>
    </source>
</reference>
<feature type="transmembrane region" description="Helical" evidence="2">
    <location>
        <begin position="229"/>
        <end position="253"/>
    </location>
</feature>
<keyword evidence="2" id="KW-1133">Transmembrane helix</keyword>
<evidence type="ECO:0000313" key="3">
    <source>
        <dbReference type="EMBL" id="KLO18315.1"/>
    </source>
</evidence>
<accession>A0A0H2S1U1</accession>
<gene>
    <name evidence="3" type="ORF">SCHPADRAFT_899929</name>
</gene>
<feature type="region of interest" description="Disordered" evidence="1">
    <location>
        <begin position="1"/>
        <end position="45"/>
    </location>
</feature>
<dbReference type="Proteomes" id="UP000053477">
    <property type="component" value="Unassembled WGS sequence"/>
</dbReference>
<dbReference type="OrthoDB" id="3270770at2759"/>
<protein>
    <submittedName>
        <fullName evidence="3">Uncharacterized protein</fullName>
    </submittedName>
</protein>
<dbReference type="AlphaFoldDB" id="A0A0H2S1U1"/>
<keyword evidence="2" id="KW-0812">Transmembrane</keyword>
<evidence type="ECO:0000256" key="1">
    <source>
        <dbReference type="SAM" id="MobiDB-lite"/>
    </source>
</evidence>
<dbReference type="EMBL" id="KQ085896">
    <property type="protein sequence ID" value="KLO18315.1"/>
    <property type="molecule type" value="Genomic_DNA"/>
</dbReference>
<dbReference type="InParanoid" id="A0A0H2S1U1"/>
<organism evidence="3 4">
    <name type="scientific">Schizopora paradoxa</name>
    <dbReference type="NCBI Taxonomy" id="27342"/>
    <lineage>
        <taxon>Eukaryota</taxon>
        <taxon>Fungi</taxon>
        <taxon>Dikarya</taxon>
        <taxon>Basidiomycota</taxon>
        <taxon>Agaricomycotina</taxon>
        <taxon>Agaricomycetes</taxon>
        <taxon>Hymenochaetales</taxon>
        <taxon>Schizoporaceae</taxon>
        <taxon>Schizopora</taxon>
    </lineage>
</organism>
<keyword evidence="2" id="KW-0472">Membrane</keyword>
<name>A0A0H2S1U1_9AGAM</name>
<sequence>MSAESRLADSTSYPERESDIMIDANENDGLMTSHRSPVVDKKDNPFADIPHSSAYGESLLPGYESNSLGLISSQPNGVGANAMSAGGPPEEWFLVLQDVQSNINSLRALKGRTAGSNLLTKADSLFNTRIAPFAQSMLSKKHKGVPGARDVGENGLLSRQQEIRIHEELILAGMRRLAAIHPDSVQRAEWGLREAQFARALESGEGGSAALEAEKEKEKETILAGIAKGLGIIVVTPVILAGATLFGAGAIFYGTGKFLVGLGHMATCGKFR</sequence>